<evidence type="ECO:0000259" key="8">
    <source>
        <dbReference type="Pfam" id="PF04239"/>
    </source>
</evidence>
<keyword evidence="6 7" id="KW-0472">Membrane</keyword>
<dbReference type="Pfam" id="PF04239">
    <property type="entry name" value="DUF421"/>
    <property type="match status" value="1"/>
</dbReference>
<evidence type="ECO:0000313" key="9">
    <source>
        <dbReference type="EMBL" id="MFC7440887.1"/>
    </source>
</evidence>
<evidence type="ECO:0000256" key="7">
    <source>
        <dbReference type="SAM" id="Phobius"/>
    </source>
</evidence>
<dbReference type="InterPro" id="IPR023090">
    <property type="entry name" value="UPF0702_alpha/beta_dom_sf"/>
</dbReference>
<accession>A0ABW2RIP9</accession>
<evidence type="ECO:0000256" key="5">
    <source>
        <dbReference type="ARBA" id="ARBA00022989"/>
    </source>
</evidence>
<dbReference type="PANTHER" id="PTHR34582">
    <property type="entry name" value="UPF0702 TRANSMEMBRANE PROTEIN YCAP"/>
    <property type="match status" value="1"/>
</dbReference>
<name>A0ABW2RIP9_9BACL</name>
<gene>
    <name evidence="9" type="ORF">ACFQNG_06945</name>
</gene>
<dbReference type="RefSeq" id="WP_379864170.1">
    <property type="nucleotide sequence ID" value="NZ_JBHTBW010000019.1"/>
</dbReference>
<evidence type="ECO:0000256" key="4">
    <source>
        <dbReference type="ARBA" id="ARBA00022692"/>
    </source>
</evidence>
<evidence type="ECO:0000313" key="10">
    <source>
        <dbReference type="Proteomes" id="UP001596500"/>
    </source>
</evidence>
<evidence type="ECO:0000256" key="1">
    <source>
        <dbReference type="ARBA" id="ARBA00004651"/>
    </source>
</evidence>
<comment type="subcellular location">
    <subcellularLocation>
        <location evidence="1">Cell membrane</location>
        <topology evidence="1">Multi-pass membrane protein</topology>
    </subcellularLocation>
</comment>
<reference evidence="10" key="1">
    <citation type="journal article" date="2019" name="Int. J. Syst. Evol. Microbiol.">
        <title>The Global Catalogue of Microorganisms (GCM) 10K type strain sequencing project: providing services to taxonomists for standard genome sequencing and annotation.</title>
        <authorList>
            <consortium name="The Broad Institute Genomics Platform"/>
            <consortium name="The Broad Institute Genome Sequencing Center for Infectious Disease"/>
            <person name="Wu L."/>
            <person name="Ma J."/>
        </authorList>
    </citation>
    <scope>NUCLEOTIDE SEQUENCE [LARGE SCALE GENOMIC DNA]</scope>
    <source>
        <strain evidence="10">CGMCC 1.12942</strain>
    </source>
</reference>
<protein>
    <submittedName>
        <fullName evidence="9">DUF421 domain-containing protein</fullName>
    </submittedName>
</protein>
<comment type="caution">
    <text evidence="9">The sequence shown here is derived from an EMBL/GenBank/DDBJ whole genome shotgun (WGS) entry which is preliminary data.</text>
</comment>
<proteinExistence type="inferred from homology"/>
<dbReference type="Proteomes" id="UP001596500">
    <property type="component" value="Unassembled WGS sequence"/>
</dbReference>
<keyword evidence="5 7" id="KW-1133">Transmembrane helix</keyword>
<dbReference type="PANTHER" id="PTHR34582:SF6">
    <property type="entry name" value="UPF0702 TRANSMEMBRANE PROTEIN YCAP"/>
    <property type="match status" value="1"/>
</dbReference>
<dbReference type="EMBL" id="JBHTBW010000019">
    <property type="protein sequence ID" value="MFC7440887.1"/>
    <property type="molecule type" value="Genomic_DNA"/>
</dbReference>
<keyword evidence="4 7" id="KW-0812">Transmembrane</keyword>
<evidence type="ECO:0000256" key="2">
    <source>
        <dbReference type="ARBA" id="ARBA00006448"/>
    </source>
</evidence>
<keyword evidence="3" id="KW-1003">Cell membrane</keyword>
<organism evidence="9 10">
    <name type="scientific">Laceyella putida</name>
    <dbReference type="NCBI Taxonomy" id="110101"/>
    <lineage>
        <taxon>Bacteria</taxon>
        <taxon>Bacillati</taxon>
        <taxon>Bacillota</taxon>
        <taxon>Bacilli</taxon>
        <taxon>Bacillales</taxon>
        <taxon>Thermoactinomycetaceae</taxon>
        <taxon>Laceyella</taxon>
    </lineage>
</organism>
<feature type="domain" description="YetF C-terminal" evidence="8">
    <location>
        <begin position="97"/>
        <end position="230"/>
    </location>
</feature>
<dbReference type="Gene3D" id="3.30.240.20">
    <property type="entry name" value="bsu07140 like domains"/>
    <property type="match status" value="2"/>
</dbReference>
<evidence type="ECO:0000256" key="6">
    <source>
        <dbReference type="ARBA" id="ARBA00023136"/>
    </source>
</evidence>
<feature type="transmembrane region" description="Helical" evidence="7">
    <location>
        <begin position="22"/>
        <end position="41"/>
    </location>
</feature>
<keyword evidence="10" id="KW-1185">Reference proteome</keyword>
<comment type="similarity">
    <text evidence="2">Belongs to the UPF0702 family.</text>
</comment>
<evidence type="ECO:0000256" key="3">
    <source>
        <dbReference type="ARBA" id="ARBA00022475"/>
    </source>
</evidence>
<feature type="transmembrane region" description="Helical" evidence="7">
    <location>
        <begin position="74"/>
        <end position="94"/>
    </location>
</feature>
<sequence length="241" mass="27784">MKANDRQNTLMRKEVAKQVGPILFRTVFIYLFLLVILRVMGKREIGKLSVFDLIVSFMIADISAMAIENNDEPLVTWIGPIILLAALQILLSYISLKSKRIRDWVDGKPIMLIENGRIVEKNMAKSRYNLDDLLTQLREKNIPDVSDVEFAVLETTGKLTVFPKEEKRPAFKEDVNAALRPFRMPIAVIIDGKVQEEGLKKLGQNRFWLKTEIQKRGFKDFKEIFYASVNYEGRLYVDGKD</sequence>
<dbReference type="InterPro" id="IPR007353">
    <property type="entry name" value="DUF421"/>
</dbReference>